<sequence>MSRINFQLNCPEDIHNGEVGSARDDFLGPLIPVGQLREKSRIQLGVKRCVDVLGVLLIFAIVCLPYLVVALCILISMGRPVHYWQMRIGKSGRPFRFYKFRSMVKNSAVTLDEYLEKNEFARQEWREFQKLKNDPRITPFGRFIRRFGIDEFPQLLNVLRGDMSLVGPRPCMERQRTLYANGWSHYCAMRPGMTGLWQVSGRNLLPYSKRVELDVNYVTNWSLWLDLKILLRTFRVVLRGDGC</sequence>
<dbReference type="EMBL" id="JASZYV010000004">
    <property type="protein sequence ID" value="MDM0046653.1"/>
    <property type="molecule type" value="Genomic_DNA"/>
</dbReference>
<keyword evidence="6 8" id="KW-1133">Transmembrane helix</keyword>
<keyword evidence="11" id="KW-1185">Reference proteome</keyword>
<evidence type="ECO:0000256" key="1">
    <source>
        <dbReference type="ARBA" id="ARBA00004236"/>
    </source>
</evidence>
<proteinExistence type="inferred from homology"/>
<keyword evidence="7 8" id="KW-0472">Membrane</keyword>
<evidence type="ECO:0000256" key="3">
    <source>
        <dbReference type="ARBA" id="ARBA00022475"/>
    </source>
</evidence>
<feature type="domain" description="Bacterial sugar transferase" evidence="9">
    <location>
        <begin position="47"/>
        <end position="238"/>
    </location>
</feature>
<feature type="transmembrane region" description="Helical" evidence="8">
    <location>
        <begin position="52"/>
        <end position="77"/>
    </location>
</feature>
<evidence type="ECO:0000313" key="10">
    <source>
        <dbReference type="EMBL" id="MDM0046653.1"/>
    </source>
</evidence>
<evidence type="ECO:0000256" key="5">
    <source>
        <dbReference type="ARBA" id="ARBA00022692"/>
    </source>
</evidence>
<comment type="caution">
    <text evidence="10">The sequence shown here is derived from an EMBL/GenBank/DDBJ whole genome shotgun (WGS) entry which is preliminary data.</text>
</comment>
<dbReference type="PANTHER" id="PTHR30576">
    <property type="entry name" value="COLANIC BIOSYNTHESIS UDP-GLUCOSE LIPID CARRIER TRANSFERASE"/>
    <property type="match status" value="1"/>
</dbReference>
<evidence type="ECO:0000256" key="2">
    <source>
        <dbReference type="ARBA" id="ARBA00006464"/>
    </source>
</evidence>
<dbReference type="InterPro" id="IPR003362">
    <property type="entry name" value="Bact_transf"/>
</dbReference>
<dbReference type="EC" id="2.7.8.-" evidence="10"/>
<comment type="subcellular location">
    <subcellularLocation>
        <location evidence="1">Cell membrane</location>
    </subcellularLocation>
</comment>
<reference evidence="10" key="1">
    <citation type="submission" date="2023-06" db="EMBL/GenBank/DDBJ databases">
        <authorList>
            <person name="Jiang Y."/>
            <person name="Liu Q."/>
        </authorList>
    </citation>
    <scope>NUCLEOTIDE SEQUENCE</scope>
    <source>
        <strain evidence="10">CGMCC 1.12089</strain>
    </source>
</reference>
<dbReference type="Proteomes" id="UP001174908">
    <property type="component" value="Unassembled WGS sequence"/>
</dbReference>
<organism evidence="10 11">
    <name type="scientific">Variovorax dokdonensis</name>
    <dbReference type="NCBI Taxonomy" id="344883"/>
    <lineage>
        <taxon>Bacteria</taxon>
        <taxon>Pseudomonadati</taxon>
        <taxon>Pseudomonadota</taxon>
        <taxon>Betaproteobacteria</taxon>
        <taxon>Burkholderiales</taxon>
        <taxon>Comamonadaceae</taxon>
        <taxon>Variovorax</taxon>
    </lineage>
</organism>
<evidence type="ECO:0000256" key="8">
    <source>
        <dbReference type="SAM" id="Phobius"/>
    </source>
</evidence>
<name>A0ABT7NFE5_9BURK</name>
<keyword evidence="5 8" id="KW-0812">Transmembrane</keyword>
<evidence type="ECO:0000259" key="9">
    <source>
        <dbReference type="Pfam" id="PF02397"/>
    </source>
</evidence>
<dbReference type="GO" id="GO:0016740">
    <property type="term" value="F:transferase activity"/>
    <property type="evidence" value="ECO:0007669"/>
    <property type="project" value="UniProtKB-KW"/>
</dbReference>
<protein>
    <submittedName>
        <fullName evidence="10">Sugar transferase</fullName>
        <ecNumber evidence="10">2.7.8.-</ecNumber>
    </submittedName>
</protein>
<keyword evidence="4 10" id="KW-0808">Transferase</keyword>
<comment type="similarity">
    <text evidence="2">Belongs to the bacterial sugar transferase family.</text>
</comment>
<gene>
    <name evidence="10" type="ORF">QTH91_19340</name>
</gene>
<dbReference type="Pfam" id="PF02397">
    <property type="entry name" value="Bac_transf"/>
    <property type="match status" value="1"/>
</dbReference>
<accession>A0ABT7NFE5</accession>
<keyword evidence="3" id="KW-1003">Cell membrane</keyword>
<evidence type="ECO:0000256" key="4">
    <source>
        <dbReference type="ARBA" id="ARBA00022679"/>
    </source>
</evidence>
<evidence type="ECO:0000256" key="7">
    <source>
        <dbReference type="ARBA" id="ARBA00023136"/>
    </source>
</evidence>
<evidence type="ECO:0000256" key="6">
    <source>
        <dbReference type="ARBA" id="ARBA00022989"/>
    </source>
</evidence>
<evidence type="ECO:0000313" key="11">
    <source>
        <dbReference type="Proteomes" id="UP001174908"/>
    </source>
</evidence>
<dbReference type="PANTHER" id="PTHR30576:SF4">
    <property type="entry name" value="UNDECAPRENYL-PHOSPHATE GALACTOSE PHOSPHOTRANSFERASE"/>
    <property type="match status" value="1"/>
</dbReference>